<feature type="transmembrane region" description="Helical" evidence="1">
    <location>
        <begin position="10"/>
        <end position="27"/>
    </location>
</feature>
<keyword evidence="1" id="KW-1133">Transmembrane helix</keyword>
<dbReference type="EMBL" id="JHEG02000066">
    <property type="protein sequence ID" value="KIE06400.1"/>
    <property type="molecule type" value="Genomic_DNA"/>
</dbReference>
<comment type="caution">
    <text evidence="2">The sequence shown here is derived from an EMBL/GenBank/DDBJ whole genome shotgun (WGS) entry which is preliminary data.</text>
</comment>
<evidence type="ECO:0000256" key="1">
    <source>
        <dbReference type="SAM" id="Phobius"/>
    </source>
</evidence>
<reference evidence="2" key="1">
    <citation type="journal article" date="2015" name="Genome Announc.">
        <title>Draft Genome Sequence of Tolypothrix boutellei Strain VB521301.</title>
        <authorList>
            <person name="Chandrababunaidu M.M."/>
            <person name="Singh D."/>
            <person name="Sen D."/>
            <person name="Bhan S."/>
            <person name="Das S."/>
            <person name="Gupta A."/>
            <person name="Adhikary S.P."/>
            <person name="Tripathy S."/>
        </authorList>
    </citation>
    <scope>NUCLEOTIDE SEQUENCE</scope>
    <source>
        <strain evidence="2">VB521301</strain>
    </source>
</reference>
<evidence type="ECO:0000313" key="2">
    <source>
        <dbReference type="EMBL" id="KIE06400.1"/>
    </source>
</evidence>
<name>A0A0C1R2C3_9CYAN</name>
<feature type="transmembrane region" description="Helical" evidence="1">
    <location>
        <begin position="47"/>
        <end position="65"/>
    </location>
</feature>
<organism evidence="2">
    <name type="scientific">Tolypothrix bouteillei VB521301</name>
    <dbReference type="NCBI Taxonomy" id="1479485"/>
    <lineage>
        <taxon>Bacteria</taxon>
        <taxon>Bacillati</taxon>
        <taxon>Cyanobacteriota</taxon>
        <taxon>Cyanophyceae</taxon>
        <taxon>Nostocales</taxon>
        <taxon>Tolypothrichaceae</taxon>
        <taxon>Tolypothrix</taxon>
    </lineage>
</organism>
<proteinExistence type="predicted"/>
<dbReference type="AlphaFoldDB" id="A0A0C1R2C3"/>
<keyword evidence="1" id="KW-0812">Transmembrane</keyword>
<sequence>MNLEDRSRKLLKILLIVSVISTGIHFTDNYLFIEKYPQPSWITAPSIYQSWLVLTAVGIVGYWLYKYRKFWSAYACLVVYSFTGLASPGHYLYGSWSQFSTKMHLFIWTDGLSGLAILGFTVWSALVLKQWRQELNLTDII</sequence>
<gene>
    <name evidence="2" type="ORF">DA73_0244950</name>
</gene>
<dbReference type="OrthoDB" id="7059580at2"/>
<feature type="transmembrane region" description="Helical" evidence="1">
    <location>
        <begin position="72"/>
        <end position="93"/>
    </location>
</feature>
<keyword evidence="1" id="KW-0472">Membrane</keyword>
<feature type="transmembrane region" description="Helical" evidence="1">
    <location>
        <begin position="105"/>
        <end position="128"/>
    </location>
</feature>
<accession>A0A0C1R2C3</accession>
<protein>
    <submittedName>
        <fullName evidence="2">Uncharacterized protein</fullName>
    </submittedName>
</protein>